<dbReference type="AlphaFoldDB" id="A0AAD9AWM4"/>
<evidence type="ECO:0000256" key="1">
    <source>
        <dbReference type="SAM" id="MobiDB-lite"/>
    </source>
</evidence>
<sequence>MAREGKPEEPLDESEVESMDALRRRGVEELSNGAARLLLFQRVRLPSTQRPRELRRTSTAPAWPVDQLQRCSTVPCGKVPPAKGTVGSRLQVQVQVQGRMDRAGETGQGRRDRTGQERRWDGGQWTVDPNDCLTSWFVPVASSH</sequence>
<proteinExistence type="predicted"/>
<comment type="caution">
    <text evidence="2">The sequence shown here is derived from an EMBL/GenBank/DDBJ whole genome shotgun (WGS) entry which is preliminary data.</text>
</comment>
<evidence type="ECO:0000313" key="2">
    <source>
        <dbReference type="EMBL" id="KAK1854724.1"/>
    </source>
</evidence>
<feature type="compositionally biased region" description="Basic and acidic residues" evidence="1">
    <location>
        <begin position="99"/>
        <end position="121"/>
    </location>
</feature>
<protein>
    <submittedName>
        <fullName evidence="2">Uncharacterized protein</fullName>
    </submittedName>
</protein>
<evidence type="ECO:0000313" key="3">
    <source>
        <dbReference type="Proteomes" id="UP001243330"/>
    </source>
</evidence>
<feature type="region of interest" description="Disordered" evidence="1">
    <location>
        <begin position="97"/>
        <end position="123"/>
    </location>
</feature>
<accession>A0AAD9AWM4</accession>
<keyword evidence="3" id="KW-1185">Reference proteome</keyword>
<reference evidence="2" key="1">
    <citation type="submission" date="2023-01" db="EMBL/GenBank/DDBJ databases">
        <title>Colletotrichum chrysophilum M932 genome sequence.</title>
        <authorList>
            <person name="Baroncelli R."/>
        </authorList>
    </citation>
    <scope>NUCLEOTIDE SEQUENCE</scope>
    <source>
        <strain evidence="2">M932</strain>
    </source>
</reference>
<organism evidence="2 3">
    <name type="scientific">Colletotrichum chrysophilum</name>
    <dbReference type="NCBI Taxonomy" id="1836956"/>
    <lineage>
        <taxon>Eukaryota</taxon>
        <taxon>Fungi</taxon>
        <taxon>Dikarya</taxon>
        <taxon>Ascomycota</taxon>
        <taxon>Pezizomycotina</taxon>
        <taxon>Sordariomycetes</taxon>
        <taxon>Hypocreomycetidae</taxon>
        <taxon>Glomerellales</taxon>
        <taxon>Glomerellaceae</taxon>
        <taxon>Colletotrichum</taxon>
        <taxon>Colletotrichum gloeosporioides species complex</taxon>
    </lineage>
</organism>
<name>A0AAD9AWM4_9PEZI</name>
<dbReference type="EMBL" id="JAQOWY010000032">
    <property type="protein sequence ID" value="KAK1854724.1"/>
    <property type="molecule type" value="Genomic_DNA"/>
</dbReference>
<gene>
    <name evidence="2" type="ORF">CCHR01_02650</name>
</gene>
<dbReference type="Proteomes" id="UP001243330">
    <property type="component" value="Unassembled WGS sequence"/>
</dbReference>